<dbReference type="AlphaFoldDB" id="A0A934V364"/>
<sequence>MIQVITVENASYYVNHGAYHTLMANCFNGTMMLALNPEETNWQVNESGQVDVRFSIDGGERHAEAWRATSNGSKAVLENAEADELMTRFEDADQVHFALSNAEGKNLEITFDMAGAAKAFAYVRENCTSDSSQ</sequence>
<reference evidence="1" key="1">
    <citation type="submission" date="2017-08" db="EMBL/GenBank/DDBJ databases">
        <authorList>
            <person name="Imhoff J.F."/>
            <person name="Rahn T."/>
            <person name="Kuenzel S."/>
            <person name="Neulinger S.C."/>
        </authorList>
    </citation>
    <scope>NUCLEOTIDE SEQUENCE</scope>
    <source>
        <strain evidence="1">DSM 9154</strain>
    </source>
</reference>
<protein>
    <submittedName>
        <fullName evidence="1">Uncharacterized protein</fullName>
    </submittedName>
</protein>
<dbReference type="EMBL" id="NRRE01000034">
    <property type="protein sequence ID" value="MBK1699134.1"/>
    <property type="molecule type" value="Genomic_DNA"/>
</dbReference>
<proteinExistence type="predicted"/>
<accession>A0A934V364</accession>
<comment type="caution">
    <text evidence="1">The sequence shown here is derived from an EMBL/GenBank/DDBJ whole genome shotgun (WGS) entry which is preliminary data.</text>
</comment>
<gene>
    <name evidence="1" type="ORF">CKO21_17965</name>
</gene>
<keyword evidence="2" id="KW-1185">Reference proteome</keyword>
<dbReference type="Proteomes" id="UP000778970">
    <property type="component" value="Unassembled WGS sequence"/>
</dbReference>
<reference evidence="1" key="2">
    <citation type="journal article" date="2020" name="Microorganisms">
        <title>Osmotic Adaptation and Compatible Solute Biosynthesis of Phototrophic Bacteria as Revealed from Genome Analyses.</title>
        <authorList>
            <person name="Imhoff J.F."/>
            <person name="Rahn T."/>
            <person name="Kunzel S."/>
            <person name="Keller A."/>
            <person name="Neulinger S.C."/>
        </authorList>
    </citation>
    <scope>NUCLEOTIDE SEQUENCE</scope>
    <source>
        <strain evidence="1">DSM 9154</strain>
    </source>
</reference>
<evidence type="ECO:0000313" key="2">
    <source>
        <dbReference type="Proteomes" id="UP000778970"/>
    </source>
</evidence>
<organism evidence="1 2">
    <name type="scientific">Rhodovibrio salinarum</name>
    <dbReference type="NCBI Taxonomy" id="1087"/>
    <lineage>
        <taxon>Bacteria</taxon>
        <taxon>Pseudomonadati</taxon>
        <taxon>Pseudomonadota</taxon>
        <taxon>Alphaproteobacteria</taxon>
        <taxon>Rhodospirillales</taxon>
        <taxon>Rhodovibrionaceae</taxon>
        <taxon>Rhodovibrio</taxon>
    </lineage>
</organism>
<name>A0A934V364_9PROT</name>
<evidence type="ECO:0000313" key="1">
    <source>
        <dbReference type="EMBL" id="MBK1699134.1"/>
    </source>
</evidence>